<dbReference type="GO" id="GO:0006282">
    <property type="term" value="P:regulation of DNA repair"/>
    <property type="evidence" value="ECO:0007669"/>
    <property type="project" value="UniProtKB-UniRule"/>
</dbReference>
<comment type="function">
    <text evidence="5">Modulates RecA activity.</text>
</comment>
<dbReference type="KEGG" id="rbi:RB2501_08050"/>
<dbReference type="Pfam" id="PF02631">
    <property type="entry name" value="RecX_HTH2"/>
    <property type="match status" value="1"/>
</dbReference>
<evidence type="ECO:0000256" key="5">
    <source>
        <dbReference type="HAMAP-Rule" id="MF_01114"/>
    </source>
</evidence>
<dbReference type="Gene3D" id="1.10.10.10">
    <property type="entry name" value="Winged helix-like DNA-binding domain superfamily/Winged helix DNA-binding domain"/>
    <property type="match status" value="2"/>
</dbReference>
<gene>
    <name evidence="5" type="primary">recX</name>
    <name evidence="8" type="ordered locus">RB2501_08050</name>
</gene>
<comment type="similarity">
    <text evidence="2 5">Belongs to the RecX family.</text>
</comment>
<evidence type="ECO:0000256" key="4">
    <source>
        <dbReference type="ARBA" id="ARBA00022490"/>
    </source>
</evidence>
<dbReference type="InterPro" id="IPR053925">
    <property type="entry name" value="RecX_HTH_3rd"/>
</dbReference>
<dbReference type="AlphaFoldDB" id="A4CIT0"/>
<comment type="subcellular location">
    <subcellularLocation>
        <location evidence="1 5">Cytoplasm</location>
    </subcellularLocation>
</comment>
<evidence type="ECO:0000313" key="9">
    <source>
        <dbReference type="Proteomes" id="UP000009049"/>
    </source>
</evidence>
<evidence type="ECO:0000256" key="3">
    <source>
        <dbReference type="ARBA" id="ARBA00018111"/>
    </source>
</evidence>
<keyword evidence="4 5" id="KW-0963">Cytoplasm</keyword>
<feature type="domain" description="RecX second three-helical" evidence="6">
    <location>
        <begin position="60"/>
        <end position="101"/>
    </location>
</feature>
<dbReference type="PANTHER" id="PTHR33602">
    <property type="entry name" value="REGULATORY PROTEIN RECX FAMILY PROTEIN"/>
    <property type="match status" value="1"/>
</dbReference>
<feature type="domain" description="RecX third three-helical" evidence="7">
    <location>
        <begin position="111"/>
        <end position="154"/>
    </location>
</feature>
<proteinExistence type="inferred from homology"/>
<dbReference type="HAMAP" id="MF_01114">
    <property type="entry name" value="RecX"/>
    <property type="match status" value="1"/>
</dbReference>
<evidence type="ECO:0000256" key="1">
    <source>
        <dbReference type="ARBA" id="ARBA00004496"/>
    </source>
</evidence>
<dbReference type="Pfam" id="PF21981">
    <property type="entry name" value="RecX_HTH3"/>
    <property type="match status" value="1"/>
</dbReference>
<dbReference type="eggNOG" id="COG2137">
    <property type="taxonomic scope" value="Bacteria"/>
</dbReference>
<dbReference type="OrthoDB" id="1523826at2"/>
<dbReference type="GO" id="GO:0005737">
    <property type="term" value="C:cytoplasm"/>
    <property type="evidence" value="ECO:0007669"/>
    <property type="project" value="UniProtKB-SubCell"/>
</dbReference>
<sequence length="161" mass="19371">MAPFGRKNYTVEDATRRMERYCAYQERCHQEVVRKLQGMRMIPEAIDQIVVHLIEGNFLNEERFALEFARGKFRQKSWGRNRIGRELRMRGISDYLVRKALGSIPEEAYREQFEKLADKRRESLRGKPAAEIRQKLHSYLYYRGWENERIYEYLGGLEFPD</sequence>
<dbReference type="STRING" id="313596.RB2501_08050"/>
<evidence type="ECO:0000259" key="6">
    <source>
        <dbReference type="Pfam" id="PF02631"/>
    </source>
</evidence>
<organism evidence="8 9">
    <name type="scientific">Robiginitalea biformata (strain ATCC BAA-864 / DSM 15991 / KCTC 12146 / HTCC2501)</name>
    <dbReference type="NCBI Taxonomy" id="313596"/>
    <lineage>
        <taxon>Bacteria</taxon>
        <taxon>Pseudomonadati</taxon>
        <taxon>Bacteroidota</taxon>
        <taxon>Flavobacteriia</taxon>
        <taxon>Flavobacteriales</taxon>
        <taxon>Flavobacteriaceae</taxon>
        <taxon>Robiginitalea</taxon>
    </lineage>
</organism>
<dbReference type="RefSeq" id="WP_015753594.1">
    <property type="nucleotide sequence ID" value="NC_013222.1"/>
</dbReference>
<evidence type="ECO:0000259" key="7">
    <source>
        <dbReference type="Pfam" id="PF21981"/>
    </source>
</evidence>
<dbReference type="HOGENOM" id="CLU_066607_5_0_10"/>
<dbReference type="PANTHER" id="PTHR33602:SF1">
    <property type="entry name" value="REGULATORY PROTEIN RECX FAMILY PROTEIN"/>
    <property type="match status" value="1"/>
</dbReference>
<reference evidence="8 9" key="1">
    <citation type="journal article" date="2009" name="J. Bacteriol.">
        <title>Complete genome sequence of Robiginitalea biformata HTCC2501.</title>
        <authorList>
            <person name="Oh H.M."/>
            <person name="Giovannoni S.J."/>
            <person name="Lee K."/>
            <person name="Ferriera S."/>
            <person name="Johnson J."/>
            <person name="Cho J.C."/>
        </authorList>
    </citation>
    <scope>NUCLEOTIDE SEQUENCE [LARGE SCALE GENOMIC DNA]</scope>
    <source>
        <strain evidence="9">ATCC BAA-864 / HTCC2501 / KCTC 12146</strain>
    </source>
</reference>
<evidence type="ECO:0000313" key="8">
    <source>
        <dbReference type="EMBL" id="EAR16838.1"/>
    </source>
</evidence>
<dbReference type="InterPro" id="IPR036388">
    <property type="entry name" value="WH-like_DNA-bd_sf"/>
</dbReference>
<evidence type="ECO:0000256" key="2">
    <source>
        <dbReference type="ARBA" id="ARBA00009695"/>
    </source>
</evidence>
<accession>A4CIT0</accession>
<dbReference type="EMBL" id="CP001712">
    <property type="protein sequence ID" value="EAR16838.1"/>
    <property type="molecule type" value="Genomic_DNA"/>
</dbReference>
<keyword evidence="9" id="KW-1185">Reference proteome</keyword>
<protein>
    <recommendedName>
        <fullName evidence="3 5">Regulatory protein RecX</fullName>
    </recommendedName>
</protein>
<dbReference type="Proteomes" id="UP000009049">
    <property type="component" value="Chromosome"/>
</dbReference>
<name>A4CIT0_ROBBH</name>
<dbReference type="InterPro" id="IPR053924">
    <property type="entry name" value="RecX_HTH_2nd"/>
</dbReference>
<dbReference type="InterPro" id="IPR003783">
    <property type="entry name" value="Regulatory_RecX"/>
</dbReference>